<feature type="region of interest" description="Disordered" evidence="1">
    <location>
        <begin position="736"/>
        <end position="770"/>
    </location>
</feature>
<evidence type="ECO:0000313" key="2">
    <source>
        <dbReference type="EMBL" id="KAH6645728.1"/>
    </source>
</evidence>
<feature type="compositionally biased region" description="Basic and acidic residues" evidence="1">
    <location>
        <begin position="536"/>
        <end position="547"/>
    </location>
</feature>
<protein>
    <submittedName>
        <fullName evidence="2">Uncharacterized protein</fullName>
    </submittedName>
</protein>
<feature type="region of interest" description="Disordered" evidence="1">
    <location>
        <begin position="802"/>
        <end position="861"/>
    </location>
</feature>
<feature type="region of interest" description="Disordered" evidence="1">
    <location>
        <begin position="473"/>
        <end position="562"/>
    </location>
</feature>
<feature type="compositionally biased region" description="Polar residues" evidence="1">
    <location>
        <begin position="341"/>
        <end position="382"/>
    </location>
</feature>
<dbReference type="EMBL" id="JAGPXC010000011">
    <property type="protein sequence ID" value="KAH6645728.1"/>
    <property type="molecule type" value="Genomic_DNA"/>
</dbReference>
<feature type="compositionally biased region" description="Low complexity" evidence="1">
    <location>
        <begin position="1"/>
        <end position="23"/>
    </location>
</feature>
<gene>
    <name evidence="2" type="ORF">BKA67DRAFT_586380</name>
</gene>
<feature type="compositionally biased region" description="Polar residues" evidence="1">
    <location>
        <begin position="323"/>
        <end position="334"/>
    </location>
</feature>
<feature type="compositionally biased region" description="Polar residues" evidence="1">
    <location>
        <begin position="484"/>
        <end position="501"/>
    </location>
</feature>
<feature type="compositionally biased region" description="Low complexity" evidence="1">
    <location>
        <begin position="126"/>
        <end position="142"/>
    </location>
</feature>
<keyword evidence="3" id="KW-1185">Reference proteome</keyword>
<feature type="region of interest" description="Disordered" evidence="1">
    <location>
        <begin position="323"/>
        <end position="426"/>
    </location>
</feature>
<feature type="compositionally biased region" description="Polar residues" evidence="1">
    <location>
        <begin position="736"/>
        <end position="755"/>
    </location>
</feature>
<dbReference type="GeneID" id="70133140"/>
<sequence>MLDSSGPQSTSSHGSGSEDSVTSLMARGGGGLETGGSTDTPSVKKSARIQDVLRSELGTAQDENRKRKGVSIGQGSPEIIDSLLVVNQYKERLARDIACRELAARPPHSAAGKKRVSPIQERLPLSPSSGSASSSDIPTASIESNKTGRGGSTTAFTPGLAGRTPSYSFLRMATPGHGPSALRGTFTHGTPGGIFNAAGAQCDSVIHDQLRSDPFTPAPIMTFQPRGSSPLMDRDFPTPNLYELVLMLGAEPGLDAWWCTVVQIMKEHYRAERVTLSVSADATDLESVPWAQKATYNPTEEDEYSMGYMGRSSMFLSSMDVSETASNLDGSQRSDMPLRPGTQSHHYFTSYENKESTAAQSTESPSTTPQRPTAVPRSNSSFPAGEKRVPSSPRPSLNKQALEEHDAVEQRQPILSWGAPVGSRPKAKGRVLPVLQELELEADPLIDHNGIKGVIERDRVIALTRSYPYLDPAFDEKSKKKSNRPNPTRIHSSAKLSSFLATATDARPPSQSTTATGGDRISKRSNLLTVLDDEEPRPPTRKYEEYKQAPPSPWSQFPTHSPTVQVDPSEIPFFTDAMVDEDSFNPGRSPIDYTNSQPPKTIGVDNSWTVLHIPFKHILLSKPARTFNLKSAALAQKTASRGLADTTAVWGFSEPPSRSDLLEDSRHYPIAILSILSPLIPYPSNLRYSLEHLASHLATSFSLPATAGFGALGPDGRPLAGPVLYAQMKYTPSEHPWQQSIAGSMTSPSEASGATRSAAHSPGGSIEWDPNSFGLAVENRTRSKSLGMVGGDGYFAAAAQSVATSQDGTPDTAGYRPGRGPKETPPSLKRPCRQTGSGQSIQPSTPAVIGSNNGQSSQRHTKLHSYGADFATTFQSLPSGTWVNQTPAREDKVSMLPPSDRLKGLMLDSLPAHVFVAWPTTGEIMWVNGRYLSYR</sequence>
<reference evidence="2" key="1">
    <citation type="journal article" date="2021" name="Nat. Commun.">
        <title>Genetic determinants of endophytism in the Arabidopsis root mycobiome.</title>
        <authorList>
            <person name="Mesny F."/>
            <person name="Miyauchi S."/>
            <person name="Thiergart T."/>
            <person name="Pickel B."/>
            <person name="Atanasova L."/>
            <person name="Karlsson M."/>
            <person name="Huettel B."/>
            <person name="Barry K.W."/>
            <person name="Haridas S."/>
            <person name="Chen C."/>
            <person name="Bauer D."/>
            <person name="Andreopoulos W."/>
            <person name="Pangilinan J."/>
            <person name="LaButti K."/>
            <person name="Riley R."/>
            <person name="Lipzen A."/>
            <person name="Clum A."/>
            <person name="Drula E."/>
            <person name="Henrissat B."/>
            <person name="Kohler A."/>
            <person name="Grigoriev I.V."/>
            <person name="Martin F.M."/>
            <person name="Hacquard S."/>
        </authorList>
    </citation>
    <scope>NUCLEOTIDE SEQUENCE</scope>
    <source>
        <strain evidence="2">MPI-SDFR-AT-0073</strain>
    </source>
</reference>
<accession>A0A9P8RGR5</accession>
<feature type="non-terminal residue" evidence="2">
    <location>
        <position position="1"/>
    </location>
</feature>
<feature type="region of interest" description="Disordered" evidence="1">
    <location>
        <begin position="105"/>
        <end position="160"/>
    </location>
</feature>
<feature type="compositionally biased region" description="Polar residues" evidence="1">
    <location>
        <begin position="834"/>
        <end position="858"/>
    </location>
</feature>
<organism evidence="2 3">
    <name type="scientific">Truncatella angustata</name>
    <dbReference type="NCBI Taxonomy" id="152316"/>
    <lineage>
        <taxon>Eukaryota</taxon>
        <taxon>Fungi</taxon>
        <taxon>Dikarya</taxon>
        <taxon>Ascomycota</taxon>
        <taxon>Pezizomycotina</taxon>
        <taxon>Sordariomycetes</taxon>
        <taxon>Xylariomycetidae</taxon>
        <taxon>Amphisphaeriales</taxon>
        <taxon>Sporocadaceae</taxon>
        <taxon>Truncatella</taxon>
    </lineage>
</organism>
<dbReference type="AlphaFoldDB" id="A0A9P8RGR5"/>
<dbReference type="Proteomes" id="UP000758603">
    <property type="component" value="Unassembled WGS sequence"/>
</dbReference>
<dbReference type="OrthoDB" id="303614at2759"/>
<evidence type="ECO:0000256" key="1">
    <source>
        <dbReference type="SAM" id="MobiDB-lite"/>
    </source>
</evidence>
<evidence type="ECO:0000313" key="3">
    <source>
        <dbReference type="Proteomes" id="UP000758603"/>
    </source>
</evidence>
<dbReference type="RefSeq" id="XP_045952242.1">
    <property type="nucleotide sequence ID" value="XM_046104249.1"/>
</dbReference>
<feature type="region of interest" description="Disordered" evidence="1">
    <location>
        <begin position="1"/>
        <end position="74"/>
    </location>
</feature>
<name>A0A9P8RGR5_9PEZI</name>
<feature type="compositionally biased region" description="Polar residues" evidence="1">
    <location>
        <begin position="143"/>
        <end position="156"/>
    </location>
</feature>
<proteinExistence type="predicted"/>
<comment type="caution">
    <text evidence="2">The sequence shown here is derived from an EMBL/GenBank/DDBJ whole genome shotgun (WGS) entry which is preliminary data.</text>
</comment>